<evidence type="ECO:0000313" key="2">
    <source>
        <dbReference type="Proteomes" id="UP001595528"/>
    </source>
</evidence>
<dbReference type="EMBL" id="JBHRTR010000019">
    <property type="protein sequence ID" value="MFC3227051.1"/>
    <property type="molecule type" value="Genomic_DNA"/>
</dbReference>
<evidence type="ECO:0000313" key="1">
    <source>
        <dbReference type="EMBL" id="MFC3227051.1"/>
    </source>
</evidence>
<accession>A0ABV7KXM8</accession>
<organism evidence="1 2">
    <name type="scientific">Marinibaculum pumilum</name>
    <dbReference type="NCBI Taxonomy" id="1766165"/>
    <lineage>
        <taxon>Bacteria</taxon>
        <taxon>Pseudomonadati</taxon>
        <taxon>Pseudomonadota</taxon>
        <taxon>Alphaproteobacteria</taxon>
        <taxon>Rhodospirillales</taxon>
        <taxon>Rhodospirillaceae</taxon>
        <taxon>Marinibaculum</taxon>
    </lineage>
</organism>
<gene>
    <name evidence="1" type="ORF">ACFOGJ_07415</name>
</gene>
<protein>
    <submittedName>
        <fullName evidence="1">Uncharacterized protein</fullName>
    </submittedName>
</protein>
<proteinExistence type="predicted"/>
<comment type="caution">
    <text evidence="1">The sequence shown here is derived from an EMBL/GenBank/DDBJ whole genome shotgun (WGS) entry which is preliminary data.</text>
</comment>
<keyword evidence="2" id="KW-1185">Reference proteome</keyword>
<dbReference type="Proteomes" id="UP001595528">
    <property type="component" value="Unassembled WGS sequence"/>
</dbReference>
<sequence>MFYEIVDDYLGPSGEERRKPDLLLKGSFKLRSGPNLRRRTMIFALQGAQHQQSGERCPV</sequence>
<name>A0ABV7KXM8_9PROT</name>
<reference evidence="2" key="1">
    <citation type="journal article" date="2019" name="Int. J. Syst. Evol. Microbiol.">
        <title>The Global Catalogue of Microorganisms (GCM) 10K type strain sequencing project: providing services to taxonomists for standard genome sequencing and annotation.</title>
        <authorList>
            <consortium name="The Broad Institute Genomics Platform"/>
            <consortium name="The Broad Institute Genome Sequencing Center for Infectious Disease"/>
            <person name="Wu L."/>
            <person name="Ma J."/>
        </authorList>
    </citation>
    <scope>NUCLEOTIDE SEQUENCE [LARGE SCALE GENOMIC DNA]</scope>
    <source>
        <strain evidence="2">KCTC 42964</strain>
    </source>
</reference>
<dbReference type="RefSeq" id="WP_379899212.1">
    <property type="nucleotide sequence ID" value="NZ_JBHRTR010000019.1"/>
</dbReference>